<dbReference type="InterPro" id="IPR036277">
    <property type="entry name" value="SMC_hinge_sf"/>
</dbReference>
<evidence type="ECO:0000256" key="5">
    <source>
        <dbReference type="ARBA" id="ARBA00023054"/>
    </source>
</evidence>
<sequence length="1200" mass="135899">MYLKKIEIAGFKSFADRTVIDFENSVTAVVGPNGSGKSNITEAIRWVLGEQSVKSLRGGKMPDIIFAGSDSRKALNIAEVTVVLDNSDHYLPLDYSEISVSRRFRRTGESDFFINKQACRLKDIQDLFMDSGLGKESFSIISQGKVEAIFASKPEDRRGIFEEAAGVLKYKQRKKKAEQKLFETEDNLSRVQDIVYELEDQLLPLSEQSRIAKKYRELKSDLTQVDVAYTVTEIEKEKANWERQDNQVALLNERLTKIGQAIHAKESALTAQRHTRSELDDWLESANQELLALTEALKQAEGQQALLAERSKNTLQSTKEYQQNIQNAGERITALEEDINEQISSLSQKNREQQELEETIAQKQRELEKYQRPTKEVLEDLRGQYVEKMQEHANIGNDLKYLERRYSQEAAKNQKALQKQGELTSKITHSRKEQQALATKLESAKEALDHQRKEYLLLQEQAKTSKLQLDSEQKKMYDLMSQVQQNRAKEKSLQDIQENYSGFYQGPRMILKHRQELTGIVGAVAELLEVPEDYALAIETALGASAQHIVVETERDARQGITFLKQQRGGRGTFLPLTTIQPRQVPGSLLNNVQGLPGFIGVASEVVRFDARVQNIMGNLLGGILLAEDLASANAIARGVNYRYRVVSLEGDVMNAGGSMTGGATKKGNGGNLFSQGNELQQLKKTQEQLDARLQATEAQVARLEKQVKSQQEQLESLRETGEKGRMDLQELEHQRQTNDRELQRLEQEQSVFTFENREVQEFLAEYEEKRASYLQAQKQVEADREQINQEMQEISRTEDLIEEKREELSQTLAQSQAQMAVTKQQILHLKEQIQTKRSELDSVTKQKESLELQLQVLNSDFSSHEVTEESLEKQVQELAAKQGSIKETLQEKRQQRIKLQGEITEGDGKLSQQNQEQKALLSQKTKAEVEKNRADIRLDNLLAYLQENYAMTFELGQERYGVVDDPETAKNQIGNLKQAIEALGPVNENAIDQFEQVNERYQFLVGQRDDLLQAKEQLFATMSEMDEEVKQRFSEVFEAIRLKFKEVFPNMFGGGRAELLLTDPEDLLNTGIEIEAQPPGKKLQNLSLLSGGERALTAIALLFSIIQVRPVPFCVLDEVEAALDEANVTRFGSYLSRFQNDTQFIVVTHRKGTMEAADVLYGVTMQESGVSKIVSVRLEDVREGGKIVAGSPKEGGRNS</sequence>
<keyword evidence="2 7" id="KW-0963">Cytoplasm</keyword>
<accession>A0AAW8TXF4</accession>
<evidence type="ECO:0000259" key="8">
    <source>
        <dbReference type="SMART" id="SM00968"/>
    </source>
</evidence>
<dbReference type="GO" id="GO:0003677">
    <property type="term" value="F:DNA binding"/>
    <property type="evidence" value="ECO:0007669"/>
    <property type="project" value="UniProtKB-UniRule"/>
</dbReference>
<keyword evidence="4 7" id="KW-0067">ATP-binding</keyword>
<evidence type="ECO:0000256" key="3">
    <source>
        <dbReference type="ARBA" id="ARBA00022741"/>
    </source>
</evidence>
<dbReference type="Pfam" id="PF02463">
    <property type="entry name" value="SMC_N"/>
    <property type="match status" value="1"/>
</dbReference>
<evidence type="ECO:0000256" key="6">
    <source>
        <dbReference type="ARBA" id="ARBA00023125"/>
    </source>
</evidence>
<dbReference type="Proteomes" id="UP001256711">
    <property type="component" value="Unassembled WGS sequence"/>
</dbReference>
<comment type="subcellular location">
    <subcellularLocation>
        <location evidence="1 7">Cytoplasm</location>
    </subcellularLocation>
</comment>
<comment type="similarity">
    <text evidence="7">Belongs to the SMC family.</text>
</comment>
<dbReference type="PIRSF" id="PIRSF005719">
    <property type="entry name" value="SMC"/>
    <property type="match status" value="1"/>
</dbReference>
<dbReference type="InterPro" id="IPR024704">
    <property type="entry name" value="SMC"/>
</dbReference>
<dbReference type="EMBL" id="JARQBJ010000003">
    <property type="protein sequence ID" value="MDT2810389.1"/>
    <property type="molecule type" value="Genomic_DNA"/>
</dbReference>
<dbReference type="Gene3D" id="3.30.70.1620">
    <property type="match status" value="1"/>
</dbReference>
<dbReference type="GO" id="GO:0005694">
    <property type="term" value="C:chromosome"/>
    <property type="evidence" value="ECO:0007669"/>
    <property type="project" value="InterPro"/>
</dbReference>
<dbReference type="GO" id="GO:0006260">
    <property type="term" value="P:DNA replication"/>
    <property type="evidence" value="ECO:0007669"/>
    <property type="project" value="UniProtKB-UniRule"/>
</dbReference>
<dbReference type="GO" id="GO:0005524">
    <property type="term" value="F:ATP binding"/>
    <property type="evidence" value="ECO:0007669"/>
    <property type="project" value="UniProtKB-UniRule"/>
</dbReference>
<protein>
    <recommendedName>
        <fullName evidence="7">Chromosome partition protein Smc</fullName>
    </recommendedName>
</protein>
<gene>
    <name evidence="7 9" type="primary">smc</name>
    <name evidence="9" type="ORF">P7H43_07825</name>
</gene>
<dbReference type="PANTHER" id="PTHR43977">
    <property type="entry name" value="STRUCTURAL MAINTENANCE OF CHROMOSOMES PROTEIN 3"/>
    <property type="match status" value="1"/>
</dbReference>
<feature type="coiled-coil region" evidence="7">
    <location>
        <begin position="680"/>
        <end position="861"/>
    </location>
</feature>
<dbReference type="Pfam" id="PF06470">
    <property type="entry name" value="SMC_hinge"/>
    <property type="match status" value="1"/>
</dbReference>
<organism evidence="9 10">
    <name type="scientific">Enterococcus asini</name>
    <dbReference type="NCBI Taxonomy" id="57732"/>
    <lineage>
        <taxon>Bacteria</taxon>
        <taxon>Bacillati</taxon>
        <taxon>Bacillota</taxon>
        <taxon>Bacilli</taxon>
        <taxon>Lactobacillales</taxon>
        <taxon>Enterococcaceae</taxon>
        <taxon>Enterococcus</taxon>
    </lineage>
</organism>
<dbReference type="NCBIfam" id="TIGR02168">
    <property type="entry name" value="SMC_prok_B"/>
    <property type="match status" value="1"/>
</dbReference>
<comment type="subunit">
    <text evidence="7">Homodimer.</text>
</comment>
<evidence type="ECO:0000256" key="2">
    <source>
        <dbReference type="ARBA" id="ARBA00022490"/>
    </source>
</evidence>
<dbReference type="SUPFAM" id="SSF52540">
    <property type="entry name" value="P-loop containing nucleoside triphosphate hydrolases"/>
    <property type="match status" value="2"/>
</dbReference>
<comment type="domain">
    <text evidence="7">Contains large globular domains required for ATP hydrolysis at each terminus and a third globular domain forming a flexible hinge near the middle of the molecule. These domains are separated by coiled-coil structures.</text>
</comment>
<dbReference type="AlphaFoldDB" id="A0AAW8TXF4"/>
<dbReference type="InterPro" id="IPR011890">
    <property type="entry name" value="SMC_prok"/>
</dbReference>
<dbReference type="HAMAP" id="MF_01894">
    <property type="entry name" value="Smc_prok"/>
    <property type="match status" value="1"/>
</dbReference>
<dbReference type="RefSeq" id="WP_311835446.1">
    <property type="nucleotide sequence ID" value="NZ_JARQBJ010000003.1"/>
</dbReference>
<dbReference type="GO" id="GO:0007059">
    <property type="term" value="P:chromosome segregation"/>
    <property type="evidence" value="ECO:0007669"/>
    <property type="project" value="UniProtKB-UniRule"/>
</dbReference>
<feature type="coiled-coil region" evidence="7">
    <location>
        <begin position="167"/>
        <end position="194"/>
    </location>
</feature>
<keyword evidence="3 7" id="KW-0547">Nucleotide-binding</keyword>
<evidence type="ECO:0000256" key="1">
    <source>
        <dbReference type="ARBA" id="ARBA00004496"/>
    </source>
</evidence>
<dbReference type="Gene3D" id="1.20.1060.20">
    <property type="match status" value="1"/>
</dbReference>
<dbReference type="InterPro" id="IPR010935">
    <property type="entry name" value="SMC_hinge"/>
</dbReference>
<evidence type="ECO:0000256" key="4">
    <source>
        <dbReference type="ARBA" id="ARBA00022840"/>
    </source>
</evidence>
<dbReference type="FunFam" id="3.40.50.300:FF:000984">
    <property type="entry name" value="Chromosome partition protein Smc"/>
    <property type="match status" value="1"/>
</dbReference>
<keyword evidence="6 7" id="KW-0238">DNA-binding</keyword>
<dbReference type="GO" id="GO:0007062">
    <property type="term" value="P:sister chromatid cohesion"/>
    <property type="evidence" value="ECO:0007669"/>
    <property type="project" value="InterPro"/>
</dbReference>
<feature type="coiled-coil region" evidence="7">
    <location>
        <begin position="431"/>
        <end position="461"/>
    </location>
</feature>
<dbReference type="CDD" id="cd03278">
    <property type="entry name" value="ABC_SMC_barmotin"/>
    <property type="match status" value="2"/>
</dbReference>
<evidence type="ECO:0000313" key="10">
    <source>
        <dbReference type="Proteomes" id="UP001256711"/>
    </source>
</evidence>
<feature type="binding site" evidence="7">
    <location>
        <begin position="32"/>
        <end position="39"/>
    </location>
    <ligand>
        <name>ATP</name>
        <dbReference type="ChEBI" id="CHEBI:30616"/>
    </ligand>
</feature>
<evidence type="ECO:0000256" key="7">
    <source>
        <dbReference type="HAMAP-Rule" id="MF_01894"/>
    </source>
</evidence>
<comment type="function">
    <text evidence="7">Required for chromosome condensation and partitioning.</text>
</comment>
<dbReference type="FunFam" id="3.40.50.300:FF:000901">
    <property type="entry name" value="Chromosome partition protein Smc"/>
    <property type="match status" value="1"/>
</dbReference>
<keyword evidence="5 7" id="KW-0175">Coiled coil</keyword>
<proteinExistence type="inferred from homology"/>
<dbReference type="Gene3D" id="3.40.50.300">
    <property type="entry name" value="P-loop containing nucleotide triphosphate hydrolases"/>
    <property type="match status" value="2"/>
</dbReference>
<dbReference type="SUPFAM" id="SSF75553">
    <property type="entry name" value="Smc hinge domain"/>
    <property type="match status" value="1"/>
</dbReference>
<dbReference type="GO" id="GO:0005737">
    <property type="term" value="C:cytoplasm"/>
    <property type="evidence" value="ECO:0007669"/>
    <property type="project" value="UniProtKB-SubCell"/>
</dbReference>
<comment type="caution">
    <text evidence="9">The sequence shown here is derived from an EMBL/GenBank/DDBJ whole genome shotgun (WGS) entry which is preliminary data.</text>
</comment>
<dbReference type="SMART" id="SM00968">
    <property type="entry name" value="SMC_hinge"/>
    <property type="match status" value="1"/>
</dbReference>
<dbReference type="GO" id="GO:0016887">
    <property type="term" value="F:ATP hydrolysis activity"/>
    <property type="evidence" value="ECO:0007669"/>
    <property type="project" value="InterPro"/>
</dbReference>
<name>A0AAW8TXF4_9ENTE</name>
<dbReference type="GO" id="GO:0030261">
    <property type="term" value="P:chromosome condensation"/>
    <property type="evidence" value="ECO:0007669"/>
    <property type="project" value="InterPro"/>
</dbReference>
<dbReference type="InterPro" id="IPR003395">
    <property type="entry name" value="RecF/RecN/SMC_N"/>
</dbReference>
<reference evidence="9" key="1">
    <citation type="submission" date="2023-03" db="EMBL/GenBank/DDBJ databases">
        <authorList>
            <person name="Shen W."/>
            <person name="Cai J."/>
        </authorList>
    </citation>
    <scope>NUCLEOTIDE SEQUENCE</scope>
    <source>
        <strain evidence="9">B226-2</strain>
    </source>
</reference>
<feature type="coiled-coil region" evidence="7">
    <location>
        <begin position="283"/>
        <end position="373"/>
    </location>
</feature>
<dbReference type="InterPro" id="IPR027417">
    <property type="entry name" value="P-loop_NTPase"/>
</dbReference>
<evidence type="ECO:0000313" key="9">
    <source>
        <dbReference type="EMBL" id="MDT2810389.1"/>
    </source>
</evidence>
<feature type="domain" description="SMC hinge" evidence="8">
    <location>
        <begin position="518"/>
        <end position="637"/>
    </location>
</feature>